<sequence>MVAGLRLTELVGPRYPDRGENVKLTCNFDTDDANLYSVKWYKDENEFFRYMPDNRPQIQVFPLTGVMLDESLSGMNHVMLRDVAFPSSGSYRCEVSMEAPSFETVFSNHNMTVLSYPQEEPTLSGVQEIYSAGDLVSVNCTAPASHPAPDILFYTNNDKAEDWLIERGPVVVHEDGTFSTSAILRFHAERQHFQQPDDMLELKCEVVAPPLPPLAVSRYVYLAGPTTNQKLAQQNYRNHGASANIISLPLIMLLLFLL</sequence>
<protein>
    <recommendedName>
        <fullName evidence="1">Ig-like domain-containing protein</fullName>
    </recommendedName>
</protein>
<dbReference type="PANTHER" id="PTHR21261">
    <property type="entry name" value="BEAT PROTEIN"/>
    <property type="match status" value="1"/>
</dbReference>
<organism evidence="2">
    <name type="scientific">Graphocephala atropunctata</name>
    <dbReference type="NCBI Taxonomy" id="36148"/>
    <lineage>
        <taxon>Eukaryota</taxon>
        <taxon>Metazoa</taxon>
        <taxon>Ecdysozoa</taxon>
        <taxon>Arthropoda</taxon>
        <taxon>Hexapoda</taxon>
        <taxon>Insecta</taxon>
        <taxon>Pterygota</taxon>
        <taxon>Neoptera</taxon>
        <taxon>Paraneoptera</taxon>
        <taxon>Hemiptera</taxon>
        <taxon>Auchenorrhyncha</taxon>
        <taxon>Membracoidea</taxon>
        <taxon>Cicadellidae</taxon>
        <taxon>Cicadellinae</taxon>
        <taxon>Cicadellini</taxon>
        <taxon>Graphocephala</taxon>
    </lineage>
</organism>
<dbReference type="FunFam" id="2.60.40.10:FF:000437">
    <property type="entry name" value="Beat-IIIc, isoform A"/>
    <property type="match status" value="1"/>
</dbReference>
<feature type="domain" description="Ig-like" evidence="1">
    <location>
        <begin position="19"/>
        <end position="107"/>
    </location>
</feature>
<name>A0A1B6KMV3_9HEMI</name>
<reference evidence="2" key="1">
    <citation type="submission" date="2015-11" db="EMBL/GenBank/DDBJ databases">
        <title>De novo transcriptome assembly of four potential Pierce s Disease insect vectors from Arizona vineyards.</title>
        <authorList>
            <person name="Tassone E.E."/>
        </authorList>
    </citation>
    <scope>NUCLEOTIDE SEQUENCE</scope>
</reference>
<gene>
    <name evidence="2" type="ORF">g.12187</name>
</gene>
<dbReference type="InterPro" id="IPR013783">
    <property type="entry name" value="Ig-like_fold"/>
</dbReference>
<dbReference type="PANTHER" id="PTHR21261:SF15">
    <property type="entry name" value="BEATEN PATH IIIA, ISOFORM D-RELATED"/>
    <property type="match status" value="1"/>
</dbReference>
<evidence type="ECO:0000259" key="1">
    <source>
        <dbReference type="PROSITE" id="PS50835"/>
    </source>
</evidence>
<proteinExistence type="predicted"/>
<evidence type="ECO:0000313" key="2">
    <source>
        <dbReference type="EMBL" id="JAT12756.1"/>
    </source>
</evidence>
<dbReference type="AlphaFoldDB" id="A0A1B6KMV3"/>
<dbReference type="Gene3D" id="2.60.40.10">
    <property type="entry name" value="Immunoglobulins"/>
    <property type="match status" value="2"/>
</dbReference>
<dbReference type="PROSITE" id="PS50835">
    <property type="entry name" value="IG_LIKE"/>
    <property type="match status" value="1"/>
</dbReference>
<accession>A0A1B6KMV3</accession>
<dbReference type="EMBL" id="GEBQ01027221">
    <property type="protein sequence ID" value="JAT12756.1"/>
    <property type="molecule type" value="Transcribed_RNA"/>
</dbReference>
<dbReference type="SUPFAM" id="SSF48726">
    <property type="entry name" value="Immunoglobulin"/>
    <property type="match status" value="2"/>
</dbReference>
<dbReference type="InterPro" id="IPR036179">
    <property type="entry name" value="Ig-like_dom_sf"/>
</dbReference>
<dbReference type="InterPro" id="IPR007110">
    <property type="entry name" value="Ig-like_dom"/>
</dbReference>